<dbReference type="AlphaFoldDB" id="A0A5N6QZX3"/>
<organism evidence="2 3">
    <name type="scientific">Carpinus fangiana</name>
    <dbReference type="NCBI Taxonomy" id="176857"/>
    <lineage>
        <taxon>Eukaryota</taxon>
        <taxon>Viridiplantae</taxon>
        <taxon>Streptophyta</taxon>
        <taxon>Embryophyta</taxon>
        <taxon>Tracheophyta</taxon>
        <taxon>Spermatophyta</taxon>
        <taxon>Magnoliopsida</taxon>
        <taxon>eudicotyledons</taxon>
        <taxon>Gunneridae</taxon>
        <taxon>Pentapetalae</taxon>
        <taxon>rosids</taxon>
        <taxon>fabids</taxon>
        <taxon>Fagales</taxon>
        <taxon>Betulaceae</taxon>
        <taxon>Carpinus</taxon>
    </lineage>
</organism>
<accession>A0A5N6QZX3</accession>
<dbReference type="GO" id="GO:0042796">
    <property type="term" value="P:snRNA transcription by RNA polymerase III"/>
    <property type="evidence" value="ECO:0007669"/>
    <property type="project" value="TreeGrafter"/>
</dbReference>
<keyword evidence="3" id="KW-1185">Reference proteome</keyword>
<dbReference type="Pfam" id="PF09808">
    <property type="entry name" value="SNAPC1"/>
    <property type="match status" value="1"/>
</dbReference>
<dbReference type="OrthoDB" id="20127at2759"/>
<feature type="compositionally biased region" description="Acidic residues" evidence="1">
    <location>
        <begin position="276"/>
        <end position="288"/>
    </location>
</feature>
<feature type="region of interest" description="Disordered" evidence="1">
    <location>
        <begin position="252"/>
        <end position="299"/>
    </location>
</feature>
<dbReference type="InterPro" id="IPR019188">
    <property type="entry name" value="SNAPC1"/>
</dbReference>
<proteinExistence type="predicted"/>
<reference evidence="2 3" key="1">
    <citation type="submission" date="2019-06" db="EMBL/GenBank/DDBJ databases">
        <title>A chromosomal-level reference genome of Carpinus fangiana (Coryloideae, Betulaceae).</title>
        <authorList>
            <person name="Yang X."/>
            <person name="Wang Z."/>
            <person name="Zhang L."/>
            <person name="Hao G."/>
            <person name="Liu J."/>
            <person name="Yang Y."/>
        </authorList>
    </citation>
    <scope>NUCLEOTIDE SEQUENCE [LARGE SCALE GENOMIC DNA]</scope>
    <source>
        <strain evidence="2">Cfa_2016G</strain>
        <tissue evidence="2">Leaf</tissue>
    </source>
</reference>
<evidence type="ECO:0008006" key="4">
    <source>
        <dbReference type="Google" id="ProtNLM"/>
    </source>
</evidence>
<dbReference type="PANTHER" id="PTHR15131:SF3">
    <property type="entry name" value="SNRNA-ACTIVATING PROTEIN COMPLEX SUBUNIT 1"/>
    <property type="match status" value="1"/>
</dbReference>
<name>A0A5N6QZX3_9ROSI</name>
<dbReference type="EMBL" id="CM017323">
    <property type="protein sequence ID" value="KAE8023056.1"/>
    <property type="molecule type" value="Genomic_DNA"/>
</dbReference>
<dbReference type="Proteomes" id="UP000327013">
    <property type="component" value="Chromosome 3"/>
</dbReference>
<dbReference type="GO" id="GO:0019185">
    <property type="term" value="C:snRNA-activating protein complex"/>
    <property type="evidence" value="ECO:0007669"/>
    <property type="project" value="TreeGrafter"/>
</dbReference>
<evidence type="ECO:0000313" key="3">
    <source>
        <dbReference type="Proteomes" id="UP000327013"/>
    </source>
</evidence>
<evidence type="ECO:0000313" key="2">
    <source>
        <dbReference type="EMBL" id="KAE8023056.1"/>
    </source>
</evidence>
<gene>
    <name evidence="2" type="ORF">FH972_008808</name>
</gene>
<evidence type="ECO:0000256" key="1">
    <source>
        <dbReference type="SAM" id="MobiDB-lite"/>
    </source>
</evidence>
<protein>
    <recommendedName>
        <fullName evidence="4">Small nuclear RNA activating complex (SNAPc), subunit SNAP43 protein</fullName>
    </recommendedName>
</protein>
<feature type="compositionally biased region" description="Low complexity" evidence="1">
    <location>
        <begin position="260"/>
        <end position="270"/>
    </location>
</feature>
<sequence>MNLSPFKLDIDDLIHEFAEGESTALADMKRVWLSRKFSYIYEATPSCNLAFFMQSLYSHSIGSYMISNASLSHRLGGLFCLYCLYETQPFKPPFKIYLSLGELRKLTELLVDAKEKGVQVASAVVKRMLDKNMFLFGCLEINEGSATETVNQLTELQNARIQVLYNKLFDNSRIEHFLHMDLGREIDLNVVQEKSTEYAEAKKLAIEEASRVVDVQDIKHISEDKKMIGDEMAKIIDDWNVQRDVFNQQRGFSQQRPEEQQQLLLLQQEEPQQHQDDEEFDPEDDEDFNQNLERLLSKG</sequence>
<dbReference type="PANTHER" id="PTHR15131">
    <property type="entry name" value="SMALL NUCLEAR RNA ACTIVATING COMPLEX, POLYPEPTIDE 1"/>
    <property type="match status" value="1"/>
</dbReference>
<dbReference type="GO" id="GO:0042795">
    <property type="term" value="P:snRNA transcription by RNA polymerase II"/>
    <property type="evidence" value="ECO:0007669"/>
    <property type="project" value="TreeGrafter"/>
</dbReference>
<dbReference type="GO" id="GO:0043565">
    <property type="term" value="F:sequence-specific DNA binding"/>
    <property type="evidence" value="ECO:0007669"/>
    <property type="project" value="TreeGrafter"/>
</dbReference>